<evidence type="ECO:0000313" key="1">
    <source>
        <dbReference type="EMBL" id="KAA6329411.1"/>
    </source>
</evidence>
<gene>
    <name evidence="1" type="ORF">EZS27_021774</name>
</gene>
<accession>A0A5J4R8Q6</accession>
<protein>
    <recommendedName>
        <fullName evidence="2">Lipoprotein</fullName>
    </recommendedName>
</protein>
<dbReference type="PROSITE" id="PS51257">
    <property type="entry name" value="PROKAR_LIPOPROTEIN"/>
    <property type="match status" value="1"/>
</dbReference>
<sequence length="97" mass="11603">MKTKTIFFRLNLLFAFTLALSSCKVMTEGFGGTYHYDKVHPLASYSILKDGYWGEWKKVYREYQYSFSEKYDYRVQTHYISLQKEILMRGIMLSNLI</sequence>
<dbReference type="EMBL" id="SNRY01001652">
    <property type="protein sequence ID" value="KAA6329411.1"/>
    <property type="molecule type" value="Genomic_DNA"/>
</dbReference>
<dbReference type="AlphaFoldDB" id="A0A5J4R8Q6"/>
<evidence type="ECO:0008006" key="2">
    <source>
        <dbReference type="Google" id="ProtNLM"/>
    </source>
</evidence>
<organism evidence="1">
    <name type="scientific">termite gut metagenome</name>
    <dbReference type="NCBI Taxonomy" id="433724"/>
    <lineage>
        <taxon>unclassified sequences</taxon>
        <taxon>metagenomes</taxon>
        <taxon>organismal metagenomes</taxon>
    </lineage>
</organism>
<proteinExistence type="predicted"/>
<name>A0A5J4R8Q6_9ZZZZ</name>
<comment type="caution">
    <text evidence="1">The sequence shown here is derived from an EMBL/GenBank/DDBJ whole genome shotgun (WGS) entry which is preliminary data.</text>
</comment>
<reference evidence="1" key="1">
    <citation type="submission" date="2019-03" db="EMBL/GenBank/DDBJ databases">
        <title>Single cell metagenomics reveals metabolic interactions within the superorganism composed of flagellate Streblomastix strix and complex community of Bacteroidetes bacteria on its surface.</title>
        <authorList>
            <person name="Treitli S.C."/>
            <person name="Kolisko M."/>
            <person name="Husnik F."/>
            <person name="Keeling P."/>
            <person name="Hampl V."/>
        </authorList>
    </citation>
    <scope>NUCLEOTIDE SEQUENCE</scope>
    <source>
        <strain evidence="1">STM</strain>
    </source>
</reference>